<dbReference type="PANTHER" id="PTHR47477:SF8">
    <property type="entry name" value="TNF RECEPTOR-ASSOCIATED FACTOR HOMOLOG 1A"/>
    <property type="match status" value="1"/>
</dbReference>
<proteinExistence type="predicted"/>
<dbReference type="PROSITE" id="PS50144">
    <property type="entry name" value="MATH"/>
    <property type="match status" value="1"/>
</dbReference>
<gene>
    <name evidence="4" type="ORF">OT_ostta05g04430</name>
</gene>
<dbReference type="RefSeq" id="XP_022839099.1">
    <property type="nucleotide sequence ID" value="XM_022984360.1"/>
</dbReference>
<dbReference type="InterPro" id="IPR008974">
    <property type="entry name" value="TRAF-like"/>
</dbReference>
<feature type="compositionally biased region" description="Low complexity" evidence="2">
    <location>
        <begin position="35"/>
        <end position="58"/>
    </location>
</feature>
<feature type="compositionally biased region" description="Low complexity" evidence="2">
    <location>
        <begin position="1"/>
        <end position="18"/>
    </location>
</feature>
<feature type="compositionally biased region" description="Pro residues" evidence="2">
    <location>
        <begin position="778"/>
        <end position="805"/>
    </location>
</feature>
<evidence type="ECO:0000256" key="2">
    <source>
        <dbReference type="SAM" id="MobiDB-lite"/>
    </source>
</evidence>
<evidence type="ECO:0000259" key="3">
    <source>
        <dbReference type="PROSITE" id="PS50144"/>
    </source>
</evidence>
<feature type="compositionally biased region" description="Basic and acidic residues" evidence="2">
    <location>
        <begin position="59"/>
        <end position="77"/>
    </location>
</feature>
<dbReference type="GeneID" id="34945866"/>
<dbReference type="InterPro" id="IPR002083">
    <property type="entry name" value="MATH/TRAF_dom"/>
</dbReference>
<feature type="compositionally biased region" description="Basic residues" evidence="2">
    <location>
        <begin position="503"/>
        <end position="516"/>
    </location>
</feature>
<dbReference type="PANTHER" id="PTHR47477">
    <property type="entry name" value="TNF RECEPTOR-ASSOCIATED FACTOR HOMOLOG 1A"/>
    <property type="match status" value="1"/>
</dbReference>
<dbReference type="KEGG" id="ota:OT_ostta05g04430"/>
<dbReference type="InParanoid" id="A0A090M1M3"/>
<feature type="domain" description="MATH" evidence="3">
    <location>
        <begin position="137"/>
        <end position="259"/>
    </location>
</feature>
<feature type="coiled-coil region" evidence="1">
    <location>
        <begin position="665"/>
        <end position="706"/>
    </location>
</feature>
<dbReference type="Pfam" id="PF22486">
    <property type="entry name" value="MATH_2"/>
    <property type="match status" value="1"/>
</dbReference>
<feature type="compositionally biased region" description="Low complexity" evidence="2">
    <location>
        <begin position="749"/>
        <end position="766"/>
    </location>
</feature>
<dbReference type="AlphaFoldDB" id="A0A090M1M3"/>
<feature type="compositionally biased region" description="Low complexity" evidence="2">
    <location>
        <begin position="622"/>
        <end position="631"/>
    </location>
</feature>
<dbReference type="STRING" id="70448.A0A090M1M3"/>
<dbReference type="CDD" id="cd00121">
    <property type="entry name" value="MATH"/>
    <property type="match status" value="1"/>
</dbReference>
<evidence type="ECO:0000256" key="1">
    <source>
        <dbReference type="SAM" id="Coils"/>
    </source>
</evidence>
<dbReference type="Gene3D" id="2.60.210.10">
    <property type="entry name" value="Apoptosis, Tumor Necrosis Factor Receptor Associated Protein 2, Chain A"/>
    <property type="match status" value="1"/>
</dbReference>
<feature type="compositionally biased region" description="Low complexity" evidence="2">
    <location>
        <begin position="639"/>
        <end position="654"/>
    </location>
</feature>
<evidence type="ECO:0000313" key="4">
    <source>
        <dbReference type="EMBL" id="CEF98135.1"/>
    </source>
</evidence>
<name>A0A090M1M3_OSTTA</name>
<evidence type="ECO:0000313" key="5">
    <source>
        <dbReference type="Proteomes" id="UP000009170"/>
    </source>
</evidence>
<dbReference type="SMART" id="SM00061">
    <property type="entry name" value="MATH"/>
    <property type="match status" value="1"/>
</dbReference>
<organism evidence="4 5">
    <name type="scientific">Ostreococcus tauri</name>
    <name type="common">Marine green alga</name>
    <dbReference type="NCBI Taxonomy" id="70448"/>
    <lineage>
        <taxon>Eukaryota</taxon>
        <taxon>Viridiplantae</taxon>
        <taxon>Chlorophyta</taxon>
        <taxon>Mamiellophyceae</taxon>
        <taxon>Mamiellales</taxon>
        <taxon>Bathycoccaceae</taxon>
        <taxon>Ostreococcus</taxon>
    </lineage>
</organism>
<feature type="compositionally biased region" description="Basic and acidic residues" evidence="2">
    <location>
        <begin position="558"/>
        <end position="621"/>
    </location>
</feature>
<keyword evidence="5" id="KW-1185">Reference proteome</keyword>
<protein>
    <submittedName>
        <fullName evidence="4">MATH</fullName>
    </submittedName>
</protein>
<reference evidence="5" key="1">
    <citation type="journal article" date="2006" name="Proc. Natl. Acad. Sci. U.S.A.">
        <title>Genome analysis of the smallest free-living eukaryote Ostreococcus tauri unveils many unique features.</title>
        <authorList>
            <person name="Derelle E."/>
            <person name="Ferraz C."/>
            <person name="Rombauts S."/>
            <person name="Rouze P."/>
            <person name="Worden A.Z."/>
            <person name="Robbens S."/>
            <person name="Partensky F."/>
            <person name="Degroeve S."/>
            <person name="Echeynie S."/>
            <person name="Cooke R."/>
            <person name="Saeys Y."/>
            <person name="Wuyts J."/>
            <person name="Jabbari K."/>
            <person name="Bowler C."/>
            <person name="Panaud O."/>
            <person name="Piegu B."/>
            <person name="Ball S.G."/>
            <person name="Ral J.-P."/>
            <person name="Bouget F.-Y."/>
            <person name="Piganeau G."/>
            <person name="De Baets B."/>
            <person name="Picard A."/>
            <person name="Delseny M."/>
            <person name="Demaille J."/>
            <person name="Van de Peer Y."/>
            <person name="Moreau H."/>
        </authorList>
    </citation>
    <scope>NUCLEOTIDE SEQUENCE [LARGE SCALE GENOMIC DNA]</scope>
    <source>
        <strain evidence="5">OTTH 0595 / CCAP 157/2 / RCC745</strain>
    </source>
</reference>
<feature type="compositionally biased region" description="Polar residues" evidence="2">
    <location>
        <begin position="813"/>
        <end position="825"/>
    </location>
</feature>
<dbReference type="OrthoDB" id="660257at2759"/>
<reference evidence="4 5" key="2">
    <citation type="journal article" date="2014" name="BMC Genomics">
        <title>An improved genome of the model marine alga Ostreococcus tauri unfolds by assessing Illumina de novo assemblies.</title>
        <authorList>
            <person name="Blanc-Mathieu R."/>
            <person name="Verhelst B."/>
            <person name="Derelle E."/>
            <person name="Rombauts S."/>
            <person name="Bouget F.Y."/>
            <person name="Carre I."/>
            <person name="Chateau A."/>
            <person name="Eyre-Walker A."/>
            <person name="Grimsley N."/>
            <person name="Moreau H."/>
            <person name="Piegu B."/>
            <person name="Rivals E."/>
            <person name="Schackwitz W."/>
            <person name="Van de Peer Y."/>
            <person name="Piganeau G."/>
        </authorList>
    </citation>
    <scope>NUCLEOTIDE SEQUENCE [LARGE SCALE GENOMIC DNA]</scope>
    <source>
        <strain evidence="5">OTTH 0595 / CCAP 157/2 / RCC745</strain>
    </source>
</reference>
<dbReference type="Proteomes" id="UP000009170">
    <property type="component" value="Unassembled WGS sequence"/>
</dbReference>
<dbReference type="SUPFAM" id="SSF49599">
    <property type="entry name" value="TRAF domain-like"/>
    <property type="match status" value="1"/>
</dbReference>
<feature type="region of interest" description="Disordered" evidence="2">
    <location>
        <begin position="749"/>
        <end position="893"/>
    </location>
</feature>
<dbReference type="InterPro" id="IPR055327">
    <property type="entry name" value="TRAF1A/B"/>
</dbReference>
<feature type="region of interest" description="Disordered" evidence="2">
    <location>
        <begin position="1"/>
        <end position="131"/>
    </location>
</feature>
<accession>A0A090M1M3</accession>
<feature type="region of interest" description="Disordered" evidence="2">
    <location>
        <begin position="496"/>
        <end position="658"/>
    </location>
</feature>
<sequence>MSSRARASDGPSADASADVPTGPDSEDECSNDSTGAISPASADAGADAGAIGGSSDASDGAKGDSSDGKSSAKKDASGGRSGSRGDAVAGQGDGTLSVTPDSPADSEWRARRGPLDVSDGGPWASEDDAGPQPMNMYGKFTWKIENFSEISKRELRSNVFEVGGYKWYILVYPQGCDVSNHLSLFLCVADYDKLLPGWSHFAQFTIAVVNKDPKKSKYSDTLHRFCKKEHDWGWKKFMELTKVLDGFTVSDTLVIKAQVQVIHEKVARPFRCLDPQYRRELVRVYLTNVEGICRRFLDEKREKLMTMRADKEQWSNLRQFWNSREGKEKAEITMEKADVLLKGIVKRFFNEKEVTSTLVMDALYCGCRALDIADEDLETKATSVGTSDKCSVAMSVVQNKAVLTGDFVSALERAADGTAFDTDDEDKKSVSDDLSATDAVERDEKRLAELGQRTIEMYVLSHVFVNRVEIAFREAEALMRQEALIREEEEAERLAQELEGAKKSKKQKQKERQRQKKALEDAEKAAQEAEEQRIREEAEAAKEAERAAKAAAKAAALAEERAKEEAERAVKAKAEAEARAEREAKAAAKAAEKAKREAEEKAKRDMEETAKRAKEEAEAKAAAEAAAKAIPAPKPESPSTPTRVRSTTQVSSPSKVIPAPLSNEVSTLRSRISQLELQLEEKTNECVQLTNDLDKAKDIILQLRSEMVSVGMSSQKVSTTQHGLGDVTRTAQSASAMLGDTTNLVRMGSSTSLLSNGGPNGSVSSSMQPVLASAKSQPPLPPGPPPPSSSDAGMPPPPRGPPPPGSVRMSEQAPASPQHGSTSGLPPSFAAMAAQGSQRPPEPPSAPPGMNGYGAPPGMGQVNPLGTPPSMKNMAPPPGMGHPSTWSPGIQEEFPHLGMISDLLDFD</sequence>
<keyword evidence="1" id="KW-0175">Coiled coil</keyword>
<dbReference type="EMBL" id="CAID01000005">
    <property type="protein sequence ID" value="CEF98135.1"/>
    <property type="molecule type" value="Genomic_DNA"/>
</dbReference>
<comment type="caution">
    <text evidence="4">The sequence shown here is derived from an EMBL/GenBank/DDBJ whole genome shotgun (WGS) entry which is preliminary data.</text>
</comment>
<feature type="compositionally biased region" description="Basic and acidic residues" evidence="2">
    <location>
        <begin position="517"/>
        <end position="548"/>
    </location>
</feature>